<reference evidence="1" key="1">
    <citation type="submission" date="2023-03" db="EMBL/GenBank/DDBJ databases">
        <title>Genome sequence of Brevundimonas nasdae SJTX8.</title>
        <authorList>
            <person name="Liang R."/>
        </authorList>
    </citation>
    <scope>NUCLEOTIDE SEQUENCE</scope>
    <source>
        <strain evidence="1">X8</strain>
    </source>
</reference>
<keyword evidence="2" id="KW-1185">Reference proteome</keyword>
<gene>
    <name evidence="1" type="ORF">PZA08_06930</name>
</gene>
<name>A0ACD4VPY4_9CAUL</name>
<protein>
    <submittedName>
        <fullName evidence="1">Uncharacterized protein</fullName>
    </submittedName>
</protein>
<accession>A0ACD4VPY4</accession>
<evidence type="ECO:0000313" key="2">
    <source>
        <dbReference type="Proteomes" id="UP001302493"/>
    </source>
</evidence>
<dbReference type="Proteomes" id="UP001302493">
    <property type="component" value="Chromosome"/>
</dbReference>
<sequence length="172" mass="18831">MADRLLSTRSDGVPAIDTMTVIETIEAGYLYRKTRDGKAAAKAVLGQQMGVFDRLEADRRLTVQQKAELDHHKGKALLRLGDRRAAITQFEAVLSGPHPLNESRLQLVKLLAGDVSRAADVEAMTRALLEGFGQRGDVTNSVFLAAVESLPWRDAPWRDALISAHGSPMVTR</sequence>
<dbReference type="EMBL" id="CP119180">
    <property type="protein sequence ID" value="WOB79901.1"/>
    <property type="molecule type" value="Genomic_DNA"/>
</dbReference>
<organism evidence="1 2">
    <name type="scientific">Brevundimonas nasdae</name>
    <dbReference type="NCBI Taxonomy" id="172043"/>
    <lineage>
        <taxon>Bacteria</taxon>
        <taxon>Pseudomonadati</taxon>
        <taxon>Pseudomonadota</taxon>
        <taxon>Alphaproteobacteria</taxon>
        <taxon>Caulobacterales</taxon>
        <taxon>Caulobacteraceae</taxon>
        <taxon>Brevundimonas</taxon>
    </lineage>
</organism>
<evidence type="ECO:0000313" key="1">
    <source>
        <dbReference type="EMBL" id="WOB79901.1"/>
    </source>
</evidence>
<proteinExistence type="predicted"/>